<evidence type="ECO:0000259" key="17">
    <source>
        <dbReference type="PROSITE" id="PS52035"/>
    </source>
</evidence>
<dbReference type="InterPro" id="IPR057246">
    <property type="entry name" value="CARBOXYPEPT_ZN_1"/>
</dbReference>
<dbReference type="GO" id="GO:0004181">
    <property type="term" value="F:metallocarboxypeptidase activity"/>
    <property type="evidence" value="ECO:0007669"/>
    <property type="project" value="InterPro"/>
</dbReference>
<comment type="similarity">
    <text evidence="3">Belongs to the glycosyl hydrolase 1 family.</text>
</comment>
<keyword evidence="11" id="KW-0482">Metalloprotease</keyword>
<reference evidence="19" key="1">
    <citation type="submission" date="2013-09" db="EMBL/GenBank/DDBJ databases">
        <title>The Genome Sequence of Anopheles culicifacies species A.</title>
        <authorList>
            <consortium name="The Broad Institute Genomics Platform"/>
            <person name="Neafsey D.E."/>
            <person name="Besansky N."/>
            <person name="Howell P."/>
            <person name="Walton C."/>
            <person name="Young S.K."/>
            <person name="Zeng Q."/>
            <person name="Gargeya S."/>
            <person name="Fitzgerald M."/>
            <person name="Haas B."/>
            <person name="Abouelleil A."/>
            <person name="Allen A.W."/>
            <person name="Alvarado L."/>
            <person name="Arachchi H.M."/>
            <person name="Berlin A.M."/>
            <person name="Chapman S.B."/>
            <person name="Gainer-Dewar J."/>
            <person name="Goldberg J."/>
            <person name="Griggs A."/>
            <person name="Gujja S."/>
            <person name="Hansen M."/>
            <person name="Howarth C."/>
            <person name="Imamovic A."/>
            <person name="Ireland A."/>
            <person name="Larimer J."/>
            <person name="McCowan C."/>
            <person name="Murphy C."/>
            <person name="Pearson M."/>
            <person name="Poon T.W."/>
            <person name="Priest M."/>
            <person name="Roberts A."/>
            <person name="Saif S."/>
            <person name="Shea T."/>
            <person name="Sisk P."/>
            <person name="Sykes S."/>
            <person name="Wortman J."/>
            <person name="Nusbaum C."/>
            <person name="Birren B."/>
        </authorList>
    </citation>
    <scope>NUCLEOTIDE SEQUENCE [LARGE SCALE GENOMIC DNA]</scope>
    <source>
        <strain evidence="19">A-37</strain>
    </source>
</reference>
<dbReference type="EMBL" id="AXCM01002197">
    <property type="status" value="NOT_ANNOTATED_CDS"/>
    <property type="molecule type" value="Genomic_DNA"/>
</dbReference>
<dbReference type="PANTHER" id="PTHR10353:SF36">
    <property type="entry name" value="LP05116P"/>
    <property type="match status" value="1"/>
</dbReference>
<comment type="similarity">
    <text evidence="2 14">Belongs to the peptidase M14 family.</text>
</comment>
<dbReference type="Gene3D" id="3.20.20.80">
    <property type="entry name" value="Glycosidases"/>
    <property type="match status" value="1"/>
</dbReference>
<evidence type="ECO:0000313" key="18">
    <source>
        <dbReference type="EnsemblMetazoa" id="ACUA017761-PA"/>
    </source>
</evidence>
<keyword evidence="5" id="KW-0121">Carboxypeptidase</keyword>
<dbReference type="PRINTS" id="PR00131">
    <property type="entry name" value="GLHYDRLASE1"/>
</dbReference>
<feature type="active site" description="Proton donor/acceptor" evidence="14">
    <location>
        <position position="412"/>
    </location>
</feature>
<dbReference type="PROSITE" id="PS00653">
    <property type="entry name" value="GLYCOSYL_HYDROL_F1_2"/>
    <property type="match status" value="1"/>
</dbReference>
<keyword evidence="7" id="KW-0479">Metal-binding</keyword>
<evidence type="ECO:0000256" key="3">
    <source>
        <dbReference type="ARBA" id="ARBA00010838"/>
    </source>
</evidence>
<comment type="cofactor">
    <cofactor evidence="1">
        <name>Zn(2+)</name>
        <dbReference type="ChEBI" id="CHEBI:29105"/>
    </cofactor>
</comment>
<evidence type="ECO:0000256" key="7">
    <source>
        <dbReference type="ARBA" id="ARBA00022723"/>
    </source>
</evidence>
<dbReference type="InterPro" id="IPR000834">
    <property type="entry name" value="Peptidase_M14"/>
</dbReference>
<dbReference type="Pfam" id="PF00246">
    <property type="entry name" value="Peptidase_M14"/>
    <property type="match status" value="1"/>
</dbReference>
<dbReference type="EnsemblMetazoa" id="ACUA017761-RA">
    <property type="protein sequence ID" value="ACUA017761-PA"/>
    <property type="gene ID" value="ACUA017761"/>
</dbReference>
<evidence type="ECO:0000256" key="8">
    <source>
        <dbReference type="ARBA" id="ARBA00022729"/>
    </source>
</evidence>
<dbReference type="GO" id="GO:0006508">
    <property type="term" value="P:proteolysis"/>
    <property type="evidence" value="ECO:0007669"/>
    <property type="project" value="UniProtKB-KW"/>
</dbReference>
<keyword evidence="9" id="KW-0378">Hydrolase</keyword>
<feature type="signal peptide" evidence="16">
    <location>
        <begin position="1"/>
        <end position="24"/>
    </location>
</feature>
<dbReference type="InterPro" id="IPR033132">
    <property type="entry name" value="GH_1_N_CS"/>
</dbReference>
<dbReference type="InterPro" id="IPR017853">
    <property type="entry name" value="GH"/>
</dbReference>
<dbReference type="VEuPathDB" id="VectorBase:ACUA017761"/>
<name>A0A182MGJ4_9DIPT</name>
<evidence type="ECO:0000256" key="2">
    <source>
        <dbReference type="ARBA" id="ARBA00005988"/>
    </source>
</evidence>
<protein>
    <recommendedName>
        <fullName evidence="17">Peptidase M14 domain-containing protein</fullName>
    </recommendedName>
</protein>
<dbReference type="Pfam" id="PF00232">
    <property type="entry name" value="Glyco_hydro_1"/>
    <property type="match status" value="1"/>
</dbReference>
<dbReference type="CDD" id="cd03860">
    <property type="entry name" value="M14_CP_A-B_like"/>
    <property type="match status" value="1"/>
</dbReference>
<dbReference type="GO" id="GO:0008270">
    <property type="term" value="F:zinc ion binding"/>
    <property type="evidence" value="ECO:0007669"/>
    <property type="project" value="InterPro"/>
</dbReference>
<sequence>MNRLLSNQTVVGCLVLVLLHCCTGHTLPELPSVKRVQTGDQPTTRIDATSTTQPVKYDGAQLWRIGYDDQPKKNAVAELQDRYDASMWNYNATSVDIFVRGQQIKKAECFLRAANIPFEVVIEDMQRAIDTENPSLEETELWENRNGHRMTWTAYHRLADIYDWMDYLAQTYPDLCSTKSIGKSVQGRELKVLRISNGNPSNKAIWMDGGIHAREWISPATVTYIANELVEDWDNQPAHLRNLDWYILPVHNPDGYEHSHQYDRLWRKNRGGLQYGPCAGVDLNRNYGYKWGGQGTSKQPCSEIFAGSGPFSEPESKAVSEFMQSSAADWKGFLTFHSYGQYILYPWGYDRVVPPDHADLKRVGDAAADQMLQTGNSRYTVGPSGSTLYPAAGGSDDWARGALNIKYAYTVELRDTGRYGFVLPANQIKPTGDEAFQFVDIIAQEVAKLWVTSRFGGGSISARSNSPHPIGDCTVGSASVPCGSCSINRSASASMSSTHRLSVSFAAPNKWFSSPYSSGRRVAISAPIGLSSFSQQSSSCSRNSSSDDSSLSRHGCVGCWWRFALFADHRPMPFNCADIFRFWLAGCHGMPHITNYEPGTENAPAHCLLRVLFALARTANVLLAMHHHKGVLAVVGFVVINLNCYNGYITTGTPQMIERDQRAPFSSKLTHTLSKTPLYEPNDNQTDGDPRFPDFFIFGAATAAYQIEGAWNEDGRGPSVWDTLTHDHPELVVDQATGDRAADSYHRYMSDIDSLTTVGFDFYRFSISWSRLMPNGDRSSLNEQAVMYYTQLIEELHANGIEPVVTMLHYDLPQYLQNLGGFASPLIVDYFAEYADTLFSLFGDRVKVWITHNEPYDFCVEGYGTGSSGPLVYASGVGEYLCAHHVLLSHAAAYHRYNKYYRSHQKGLIGITLSGRYYYPASDATAPEVVERALEFQIGWFADPLFGTGNYPPVMVNEIEKNSQLEGRTRSRLPTFTDTERMLVNGSVDFFAYNYYSSRLVELDTTEYNPLETPSWQRDARIIQSVDPGWSRAKSTWLYVVPEGLRGMLNWIRKRYHNPRVLITENGYSDDGQLDDTERIDYYAKHLNAVLSAVLEDGCHVAGFTAWSIIDNFEWLRGYSEKFGLFYVNFTDPALARVPKRSANFMARVITTRTIPAE</sequence>
<organism evidence="18 19">
    <name type="scientific">Anopheles culicifacies</name>
    <dbReference type="NCBI Taxonomy" id="139723"/>
    <lineage>
        <taxon>Eukaryota</taxon>
        <taxon>Metazoa</taxon>
        <taxon>Ecdysozoa</taxon>
        <taxon>Arthropoda</taxon>
        <taxon>Hexapoda</taxon>
        <taxon>Insecta</taxon>
        <taxon>Pterygota</taxon>
        <taxon>Neoptera</taxon>
        <taxon>Endopterygota</taxon>
        <taxon>Diptera</taxon>
        <taxon>Nematocera</taxon>
        <taxon>Culicoidea</taxon>
        <taxon>Culicidae</taxon>
        <taxon>Anophelinae</taxon>
        <taxon>Anopheles</taxon>
        <taxon>culicifacies species complex</taxon>
    </lineage>
</organism>
<dbReference type="STRING" id="139723.A0A182MGJ4"/>
<dbReference type="PANTHER" id="PTHR10353">
    <property type="entry name" value="GLYCOSYL HYDROLASE"/>
    <property type="match status" value="1"/>
</dbReference>
<evidence type="ECO:0000256" key="14">
    <source>
        <dbReference type="PROSITE-ProRule" id="PRU01379"/>
    </source>
</evidence>
<dbReference type="FunFam" id="3.30.70.340:FF:000005">
    <property type="entry name" value="Carboxypeptidase A"/>
    <property type="match status" value="1"/>
</dbReference>
<dbReference type="SUPFAM" id="SSF51445">
    <property type="entry name" value="(Trans)glycosidases"/>
    <property type="match status" value="1"/>
</dbReference>
<evidence type="ECO:0000256" key="16">
    <source>
        <dbReference type="SAM" id="SignalP"/>
    </source>
</evidence>
<evidence type="ECO:0000256" key="13">
    <source>
        <dbReference type="ARBA" id="ARBA00023295"/>
    </source>
</evidence>
<evidence type="ECO:0000256" key="11">
    <source>
        <dbReference type="ARBA" id="ARBA00023049"/>
    </source>
</evidence>
<evidence type="ECO:0000256" key="9">
    <source>
        <dbReference type="ARBA" id="ARBA00022801"/>
    </source>
</evidence>
<keyword evidence="13" id="KW-0326">Glycosidase</keyword>
<evidence type="ECO:0000256" key="4">
    <source>
        <dbReference type="ARBA" id="ARBA00011738"/>
    </source>
</evidence>
<accession>A0A182MGJ4</accession>
<evidence type="ECO:0000256" key="5">
    <source>
        <dbReference type="ARBA" id="ARBA00022645"/>
    </source>
</evidence>
<dbReference type="GO" id="GO:0005975">
    <property type="term" value="P:carbohydrate metabolic process"/>
    <property type="evidence" value="ECO:0007669"/>
    <property type="project" value="InterPro"/>
</dbReference>
<dbReference type="SUPFAM" id="SSF53187">
    <property type="entry name" value="Zn-dependent exopeptidases"/>
    <property type="match status" value="1"/>
</dbReference>
<dbReference type="InterPro" id="IPR036990">
    <property type="entry name" value="M14A-like_propep"/>
</dbReference>
<reference evidence="18" key="2">
    <citation type="submission" date="2020-05" db="UniProtKB">
        <authorList>
            <consortium name="EnsemblMetazoa"/>
        </authorList>
    </citation>
    <scope>IDENTIFICATION</scope>
    <source>
        <strain evidence="18">A-37</strain>
    </source>
</reference>
<feature type="region of interest" description="Disordered" evidence="15">
    <location>
        <begin position="532"/>
        <end position="553"/>
    </location>
</feature>
<keyword evidence="6" id="KW-0645">Protease</keyword>
<dbReference type="Gene3D" id="3.30.70.340">
    <property type="entry name" value="Metallocarboxypeptidase-like"/>
    <property type="match status" value="1"/>
</dbReference>
<dbReference type="Gene3D" id="3.40.630.10">
    <property type="entry name" value="Zn peptidases"/>
    <property type="match status" value="1"/>
</dbReference>
<keyword evidence="8 16" id="KW-0732">Signal</keyword>
<dbReference type="PROSITE" id="PS52035">
    <property type="entry name" value="PEPTIDASE_M14"/>
    <property type="match status" value="1"/>
</dbReference>
<dbReference type="Pfam" id="PF02244">
    <property type="entry name" value="Propep_M14"/>
    <property type="match status" value="1"/>
</dbReference>
<dbReference type="Proteomes" id="UP000075883">
    <property type="component" value="Unassembled WGS sequence"/>
</dbReference>
<dbReference type="FunFam" id="3.20.20.80:FF:000013">
    <property type="entry name" value="lactase-phlorizin hydrolase"/>
    <property type="match status" value="1"/>
</dbReference>
<dbReference type="PROSITE" id="PS00132">
    <property type="entry name" value="CARBOXYPEPT_ZN_1"/>
    <property type="match status" value="1"/>
</dbReference>
<dbReference type="GO" id="GO:0008422">
    <property type="term" value="F:beta-glucosidase activity"/>
    <property type="evidence" value="ECO:0007669"/>
    <property type="project" value="TreeGrafter"/>
</dbReference>
<dbReference type="InterPro" id="IPR001360">
    <property type="entry name" value="Glyco_hydro_1"/>
</dbReference>
<proteinExistence type="inferred from homology"/>
<evidence type="ECO:0000256" key="12">
    <source>
        <dbReference type="ARBA" id="ARBA00023180"/>
    </source>
</evidence>
<dbReference type="SUPFAM" id="SSF54897">
    <property type="entry name" value="Protease propeptides/inhibitors"/>
    <property type="match status" value="1"/>
</dbReference>
<comment type="subunit">
    <text evidence="4">Homodimer.</text>
</comment>
<evidence type="ECO:0000256" key="1">
    <source>
        <dbReference type="ARBA" id="ARBA00001947"/>
    </source>
</evidence>
<feature type="domain" description="Peptidase M14" evidence="17">
    <location>
        <begin position="154"/>
        <end position="446"/>
    </location>
</feature>
<evidence type="ECO:0000256" key="10">
    <source>
        <dbReference type="ARBA" id="ARBA00022833"/>
    </source>
</evidence>
<dbReference type="InterPro" id="IPR003146">
    <property type="entry name" value="M14A_act_pep"/>
</dbReference>
<dbReference type="SMART" id="SM00631">
    <property type="entry name" value="Zn_pept"/>
    <property type="match status" value="1"/>
</dbReference>
<dbReference type="FunFam" id="3.40.630.10:FF:000001">
    <property type="entry name" value="Carboxypeptidase B"/>
    <property type="match status" value="1"/>
</dbReference>
<dbReference type="AlphaFoldDB" id="A0A182MGJ4"/>
<keyword evidence="19" id="KW-1185">Reference proteome</keyword>
<keyword evidence="10" id="KW-0862">Zinc</keyword>
<evidence type="ECO:0000256" key="6">
    <source>
        <dbReference type="ARBA" id="ARBA00022670"/>
    </source>
</evidence>
<evidence type="ECO:0000256" key="15">
    <source>
        <dbReference type="SAM" id="MobiDB-lite"/>
    </source>
</evidence>
<keyword evidence="12" id="KW-0325">Glycoprotein</keyword>
<feature type="chain" id="PRO_5008128315" description="Peptidase M14 domain-containing protein" evidence="16">
    <location>
        <begin position="25"/>
        <end position="1158"/>
    </location>
</feature>
<evidence type="ECO:0000313" key="19">
    <source>
        <dbReference type="Proteomes" id="UP000075883"/>
    </source>
</evidence>